<sequence>MAPSTRRALFSASLFLAACGITGSLLGGRVAAQSATDESTLRDSMKSFTDVYSIVEANYADKLDSDHIDKAIYDGAIPGMLHVLDPHSNFYDPKAFAAMREQQHGRYYGVGMTIQPQNTKVVVVAPMEGAPAYKAGIRPGDVILFVDGKKIENMDTTAVANLLKGPRGTHVTVVMAREGAPKPLTFDLVRDEIPRLTVDLAFMVKPTIGYIRIQDFQSETTAKEVQDAIDKFGPKLQGLVIDLRGNPGGLLNEAVDISDKFLQKGQIVVSQRGRAFPDQVYRAPSGSDLKFPIVVIVNRNTASAAEILSGALQDHDRGLIVGETTFGKGLVQTVFPISENTGLALTTYHYYTPSGRLIQRNYEGVSLYDYYYVRNDAAPANDTNKEVEHTDSGRVVYGGGGITPDEKIPELKSDHFQDMTLIHYSFSGFATHYMSDRKVDKDVVIDDAILEQFKAYLHQQKVDFTDKEFAENLDWTKAMIKKEIFTVQFGITVGNQVIVEWDPQVQKALTFMPEALALENHTLPSQQKGMQTASAAKVPGQDTTHP</sequence>
<dbReference type="SUPFAM" id="SSF50156">
    <property type="entry name" value="PDZ domain-like"/>
    <property type="match status" value="1"/>
</dbReference>
<dbReference type="GO" id="GO:0006508">
    <property type="term" value="P:proteolysis"/>
    <property type="evidence" value="ECO:0007669"/>
    <property type="project" value="UniProtKB-KW"/>
</dbReference>
<dbReference type="GO" id="GO:0007165">
    <property type="term" value="P:signal transduction"/>
    <property type="evidence" value="ECO:0007669"/>
    <property type="project" value="TreeGrafter"/>
</dbReference>
<dbReference type="SUPFAM" id="SSF52096">
    <property type="entry name" value="ClpP/crotonase"/>
    <property type="match status" value="1"/>
</dbReference>
<dbReference type="RefSeq" id="WP_103933452.1">
    <property type="nucleotide sequence ID" value="NZ_FNVA01000004.1"/>
</dbReference>
<gene>
    <name evidence="9" type="ORF">SAMN05421819_2561</name>
</gene>
<dbReference type="NCBIfam" id="TIGR00225">
    <property type="entry name" value="prc"/>
    <property type="match status" value="1"/>
</dbReference>
<evidence type="ECO:0000256" key="1">
    <source>
        <dbReference type="ARBA" id="ARBA00009179"/>
    </source>
</evidence>
<dbReference type="Gene3D" id="2.30.42.10">
    <property type="match status" value="1"/>
</dbReference>
<organism evidence="9 10">
    <name type="scientific">Bryocella elongata</name>
    <dbReference type="NCBI Taxonomy" id="863522"/>
    <lineage>
        <taxon>Bacteria</taxon>
        <taxon>Pseudomonadati</taxon>
        <taxon>Acidobacteriota</taxon>
        <taxon>Terriglobia</taxon>
        <taxon>Terriglobales</taxon>
        <taxon>Acidobacteriaceae</taxon>
        <taxon>Bryocella</taxon>
    </lineage>
</organism>
<dbReference type="SMART" id="SM00245">
    <property type="entry name" value="TSPc"/>
    <property type="match status" value="1"/>
</dbReference>
<dbReference type="FunFam" id="2.30.42.10:FF:000063">
    <property type="entry name" value="Peptidase, S41 family"/>
    <property type="match status" value="1"/>
</dbReference>
<evidence type="ECO:0000259" key="8">
    <source>
        <dbReference type="PROSITE" id="PS50106"/>
    </source>
</evidence>
<dbReference type="OrthoDB" id="9812068at2"/>
<dbReference type="SMART" id="SM00228">
    <property type="entry name" value="PDZ"/>
    <property type="match status" value="1"/>
</dbReference>
<dbReference type="GO" id="GO:0004175">
    <property type="term" value="F:endopeptidase activity"/>
    <property type="evidence" value="ECO:0007669"/>
    <property type="project" value="TreeGrafter"/>
</dbReference>
<reference evidence="9 10" key="1">
    <citation type="submission" date="2016-10" db="EMBL/GenBank/DDBJ databases">
        <authorList>
            <person name="de Groot N.N."/>
        </authorList>
    </citation>
    <scope>NUCLEOTIDE SEQUENCE [LARGE SCALE GENOMIC DNA]</scope>
    <source>
        <strain evidence="9 10">DSM 22489</strain>
    </source>
</reference>
<evidence type="ECO:0000256" key="5">
    <source>
        <dbReference type="RuleBase" id="RU004404"/>
    </source>
</evidence>
<evidence type="ECO:0000256" key="6">
    <source>
        <dbReference type="SAM" id="MobiDB-lite"/>
    </source>
</evidence>
<dbReference type="Proteomes" id="UP000236728">
    <property type="component" value="Unassembled WGS sequence"/>
</dbReference>
<dbReference type="Gene3D" id="3.90.226.10">
    <property type="entry name" value="2-enoyl-CoA Hydratase, Chain A, domain 1"/>
    <property type="match status" value="1"/>
</dbReference>
<dbReference type="InterPro" id="IPR005151">
    <property type="entry name" value="Tail-specific_protease"/>
</dbReference>
<dbReference type="PANTHER" id="PTHR32060:SF30">
    <property type="entry name" value="CARBOXY-TERMINAL PROCESSING PROTEASE CTPA"/>
    <property type="match status" value="1"/>
</dbReference>
<dbReference type="AlphaFoldDB" id="A0A1H5ZB60"/>
<dbReference type="InterPro" id="IPR041489">
    <property type="entry name" value="PDZ_6"/>
</dbReference>
<feature type="region of interest" description="Disordered" evidence="6">
    <location>
        <begin position="524"/>
        <end position="546"/>
    </location>
</feature>
<dbReference type="GO" id="GO:0030288">
    <property type="term" value="C:outer membrane-bounded periplasmic space"/>
    <property type="evidence" value="ECO:0007669"/>
    <property type="project" value="TreeGrafter"/>
</dbReference>
<keyword evidence="10" id="KW-1185">Reference proteome</keyword>
<keyword evidence="7" id="KW-0732">Signal</keyword>
<feature type="chain" id="PRO_5009291416" evidence="7">
    <location>
        <begin position="28"/>
        <end position="546"/>
    </location>
</feature>
<name>A0A1H5ZB60_9BACT</name>
<dbReference type="PANTHER" id="PTHR32060">
    <property type="entry name" value="TAIL-SPECIFIC PROTEASE"/>
    <property type="match status" value="1"/>
</dbReference>
<dbReference type="PROSITE" id="PS51257">
    <property type="entry name" value="PROKAR_LIPOPROTEIN"/>
    <property type="match status" value="1"/>
</dbReference>
<evidence type="ECO:0000256" key="7">
    <source>
        <dbReference type="SAM" id="SignalP"/>
    </source>
</evidence>
<dbReference type="EMBL" id="FNVA01000004">
    <property type="protein sequence ID" value="SEG33541.1"/>
    <property type="molecule type" value="Genomic_DNA"/>
</dbReference>
<dbReference type="CDD" id="cd07560">
    <property type="entry name" value="Peptidase_S41_CPP"/>
    <property type="match status" value="1"/>
</dbReference>
<keyword evidence="3 5" id="KW-0378">Hydrolase</keyword>
<keyword evidence="4 5" id="KW-0720">Serine protease</keyword>
<dbReference type="InterPro" id="IPR036034">
    <property type="entry name" value="PDZ_sf"/>
</dbReference>
<protein>
    <submittedName>
        <fullName evidence="9">Carboxyl-terminal processing protease</fullName>
    </submittedName>
</protein>
<dbReference type="CDD" id="cd06782">
    <property type="entry name" value="cpPDZ_CPP-like"/>
    <property type="match status" value="1"/>
</dbReference>
<dbReference type="Gene3D" id="3.30.750.44">
    <property type="match status" value="1"/>
</dbReference>
<feature type="compositionally biased region" description="Polar residues" evidence="6">
    <location>
        <begin position="524"/>
        <end position="534"/>
    </location>
</feature>
<evidence type="ECO:0000256" key="4">
    <source>
        <dbReference type="ARBA" id="ARBA00022825"/>
    </source>
</evidence>
<dbReference type="Pfam" id="PF17820">
    <property type="entry name" value="PDZ_6"/>
    <property type="match status" value="1"/>
</dbReference>
<accession>A0A1H5ZB60</accession>
<proteinExistence type="inferred from homology"/>
<dbReference type="InterPro" id="IPR029045">
    <property type="entry name" value="ClpP/crotonase-like_dom_sf"/>
</dbReference>
<comment type="similarity">
    <text evidence="1 5">Belongs to the peptidase S41A family.</text>
</comment>
<dbReference type="PROSITE" id="PS50106">
    <property type="entry name" value="PDZ"/>
    <property type="match status" value="1"/>
</dbReference>
<evidence type="ECO:0000313" key="10">
    <source>
        <dbReference type="Proteomes" id="UP000236728"/>
    </source>
</evidence>
<evidence type="ECO:0000256" key="3">
    <source>
        <dbReference type="ARBA" id="ARBA00022801"/>
    </source>
</evidence>
<dbReference type="GO" id="GO:0008236">
    <property type="term" value="F:serine-type peptidase activity"/>
    <property type="evidence" value="ECO:0007669"/>
    <property type="project" value="UniProtKB-KW"/>
</dbReference>
<dbReference type="InterPro" id="IPR001478">
    <property type="entry name" value="PDZ"/>
</dbReference>
<feature type="signal peptide" evidence="7">
    <location>
        <begin position="1"/>
        <end position="27"/>
    </location>
</feature>
<keyword evidence="2 5" id="KW-0645">Protease</keyword>
<dbReference type="InterPro" id="IPR004447">
    <property type="entry name" value="Peptidase_S41A"/>
</dbReference>
<evidence type="ECO:0000256" key="2">
    <source>
        <dbReference type="ARBA" id="ARBA00022670"/>
    </source>
</evidence>
<feature type="domain" description="PDZ" evidence="8">
    <location>
        <begin position="96"/>
        <end position="164"/>
    </location>
</feature>
<evidence type="ECO:0000313" key="9">
    <source>
        <dbReference type="EMBL" id="SEG33541.1"/>
    </source>
</evidence>
<dbReference type="Pfam" id="PF03572">
    <property type="entry name" value="Peptidase_S41"/>
    <property type="match status" value="1"/>
</dbReference>